<feature type="region of interest" description="Disordered" evidence="1">
    <location>
        <begin position="138"/>
        <end position="210"/>
    </location>
</feature>
<accession>A0ABU9E9Y7</accession>
<evidence type="ECO:0008006" key="5">
    <source>
        <dbReference type="Google" id="ProtNLM"/>
    </source>
</evidence>
<feature type="region of interest" description="Disordered" evidence="1">
    <location>
        <begin position="87"/>
        <end position="124"/>
    </location>
</feature>
<dbReference type="RefSeq" id="WP_405281553.1">
    <property type="nucleotide sequence ID" value="NZ_CP144380.1"/>
</dbReference>
<feature type="chain" id="PRO_5047378111" description="Periplasmic heavy metal sensor" evidence="2">
    <location>
        <begin position="24"/>
        <end position="210"/>
    </location>
</feature>
<sequence>MTKTFRAVATTGLMMAVVGPLSAQGRQQATRAMQGRALERGAAPGMLLAGQVQAALRSQQELGLDAGQVTALEDMRSELERLAETARLEREERRSELRERPESQEERVAQRRALADEVRARRARTDTAVAEIQARFEATLPPLQRQELRRDRLDDRRSRMARSGPRDGRAGALNARGRRGGEVLDARRGPPERAWGPRGRAPAQDDRWGR</sequence>
<gene>
    <name evidence="3" type="ORF">WI372_11240</name>
</gene>
<protein>
    <recommendedName>
        <fullName evidence="5">Periplasmic heavy metal sensor</fullName>
    </recommendedName>
</protein>
<keyword evidence="2" id="KW-0732">Signal</keyword>
<evidence type="ECO:0000256" key="1">
    <source>
        <dbReference type="SAM" id="MobiDB-lite"/>
    </source>
</evidence>
<comment type="caution">
    <text evidence="3">The sequence shown here is derived from an EMBL/GenBank/DDBJ whole genome shotgun (WGS) entry which is preliminary data.</text>
</comment>
<feature type="compositionally biased region" description="Basic and acidic residues" evidence="1">
    <location>
        <begin position="179"/>
        <end position="191"/>
    </location>
</feature>
<feature type="signal peptide" evidence="2">
    <location>
        <begin position="1"/>
        <end position="23"/>
    </location>
</feature>
<name>A0ABU9E9Y7_9BACT</name>
<proteinExistence type="predicted"/>
<evidence type="ECO:0000313" key="4">
    <source>
        <dbReference type="Proteomes" id="UP001484239"/>
    </source>
</evidence>
<evidence type="ECO:0000256" key="2">
    <source>
        <dbReference type="SAM" id="SignalP"/>
    </source>
</evidence>
<dbReference type="Proteomes" id="UP001484239">
    <property type="component" value="Unassembled WGS sequence"/>
</dbReference>
<reference evidence="3 4" key="1">
    <citation type="submission" date="2024-02" db="EMBL/GenBank/DDBJ databases">
        <title>A novel Gemmatimonadota bacterium.</title>
        <authorList>
            <person name="Du Z.-J."/>
            <person name="Ye Y.-Q."/>
        </authorList>
    </citation>
    <scope>NUCLEOTIDE SEQUENCE [LARGE SCALE GENOMIC DNA]</scope>
    <source>
        <strain evidence="3 4">DH-20</strain>
    </source>
</reference>
<feature type="compositionally biased region" description="Basic and acidic residues" evidence="1">
    <location>
        <begin position="146"/>
        <end position="169"/>
    </location>
</feature>
<evidence type="ECO:0000313" key="3">
    <source>
        <dbReference type="EMBL" id="MEK9501554.1"/>
    </source>
</evidence>
<dbReference type="EMBL" id="JBBHLI010000006">
    <property type="protein sequence ID" value="MEK9501554.1"/>
    <property type="molecule type" value="Genomic_DNA"/>
</dbReference>
<organism evidence="3 4">
    <name type="scientific">Gaopeijia maritima</name>
    <dbReference type="NCBI Taxonomy" id="3119007"/>
    <lineage>
        <taxon>Bacteria</taxon>
        <taxon>Pseudomonadati</taxon>
        <taxon>Gemmatimonadota</taxon>
        <taxon>Longimicrobiia</taxon>
        <taxon>Gaopeijiales</taxon>
        <taxon>Gaopeijiaceae</taxon>
        <taxon>Gaopeijia</taxon>
    </lineage>
</organism>
<keyword evidence="4" id="KW-1185">Reference proteome</keyword>